<name>A0A0L6TX32_9FIRM</name>
<keyword evidence="2" id="KW-1185">Reference proteome</keyword>
<evidence type="ECO:0000313" key="1">
    <source>
        <dbReference type="EMBL" id="KNZ40808.1"/>
    </source>
</evidence>
<dbReference type="STRING" id="52689.AKG39_15535"/>
<dbReference type="EMBL" id="LGYO01000043">
    <property type="protein sequence ID" value="KNZ40808.1"/>
    <property type="molecule type" value="Genomic_DNA"/>
</dbReference>
<comment type="caution">
    <text evidence="1">The sequence shown here is derived from an EMBL/GenBank/DDBJ whole genome shotgun (WGS) entry which is preliminary data.</text>
</comment>
<reference evidence="2" key="1">
    <citation type="submission" date="2015-07" db="EMBL/GenBank/DDBJ databases">
        <title>Draft genome sequence of Acetobacterium bakii DSM 8293, a potential psychrophilic chemical producer through syngas fermentation.</title>
        <authorList>
            <person name="Song Y."/>
            <person name="Hwang S."/>
            <person name="Cho B.-K."/>
        </authorList>
    </citation>
    <scope>NUCLEOTIDE SEQUENCE [LARGE SCALE GENOMIC DNA]</scope>
    <source>
        <strain evidence="2">DSM 8239</strain>
    </source>
</reference>
<dbReference type="OrthoDB" id="2885035at2"/>
<dbReference type="AlphaFoldDB" id="A0A0L6TX32"/>
<proteinExistence type="predicted"/>
<gene>
    <name evidence="1" type="ORF">AKG39_15535</name>
</gene>
<accession>A0A0L6TX32</accession>
<evidence type="ECO:0000313" key="2">
    <source>
        <dbReference type="Proteomes" id="UP000036873"/>
    </source>
</evidence>
<protein>
    <submittedName>
        <fullName evidence="1">Uncharacterized protein</fullName>
    </submittedName>
</protein>
<dbReference type="RefSeq" id="WP_050741324.1">
    <property type="nucleotide sequence ID" value="NZ_LGYO01000043.1"/>
</dbReference>
<sequence length="117" mass="13882">MILTKAYLKKLQQRYQFEIDAPLTRYLLAEYEVEPFPNEYSEQDLHEQIRKLVNQYQQGSLDIQLKSPQQRLQERYETLQECHLILLGENAARSEEIGRLKKILAQNGLMEANEPFL</sequence>
<dbReference type="Proteomes" id="UP000036873">
    <property type="component" value="Unassembled WGS sequence"/>
</dbReference>
<organism evidence="1 2">
    <name type="scientific">Acetobacterium bakii</name>
    <dbReference type="NCBI Taxonomy" id="52689"/>
    <lineage>
        <taxon>Bacteria</taxon>
        <taxon>Bacillati</taxon>
        <taxon>Bacillota</taxon>
        <taxon>Clostridia</taxon>
        <taxon>Eubacteriales</taxon>
        <taxon>Eubacteriaceae</taxon>
        <taxon>Acetobacterium</taxon>
    </lineage>
</organism>